<keyword evidence="2" id="KW-1185">Reference proteome</keyword>
<proteinExistence type="predicted"/>
<protein>
    <recommendedName>
        <fullName evidence="3">Transposase</fullName>
    </recommendedName>
</protein>
<dbReference type="EMBL" id="CP000362">
    <property type="protein sequence ID" value="ABG30223.1"/>
    <property type="molecule type" value="Genomic_DNA"/>
</dbReference>
<name>Q16CS0_ROSDO</name>
<dbReference type="KEGG" id="rde:RD1_0516"/>
<gene>
    <name evidence="1" type="ordered locus">RD1_0516</name>
</gene>
<dbReference type="Proteomes" id="UP000007029">
    <property type="component" value="Chromosome"/>
</dbReference>
<organism evidence="1 2">
    <name type="scientific">Roseobacter denitrificans (strain ATCC 33942 / OCh 114)</name>
    <name type="common">Erythrobacter sp. (strain OCh 114)</name>
    <name type="synonym">Roseobacter denitrificans</name>
    <dbReference type="NCBI Taxonomy" id="375451"/>
    <lineage>
        <taxon>Bacteria</taxon>
        <taxon>Pseudomonadati</taxon>
        <taxon>Pseudomonadota</taxon>
        <taxon>Alphaproteobacteria</taxon>
        <taxon>Rhodobacterales</taxon>
        <taxon>Roseobacteraceae</taxon>
        <taxon>Roseobacter</taxon>
    </lineage>
</organism>
<accession>Q16CS0</accession>
<reference evidence="1 2" key="1">
    <citation type="journal article" date="2007" name="J. Bacteriol.">
        <title>The complete genome sequence of Roseobacter denitrificans reveals a mixotrophic rather than photosynthetic metabolism.</title>
        <authorList>
            <person name="Swingley W.D."/>
            <person name="Sadekar S."/>
            <person name="Mastrian S.D."/>
            <person name="Matthies H.J."/>
            <person name="Hao J."/>
            <person name="Ramos H."/>
            <person name="Acharya C.R."/>
            <person name="Conrad A.L."/>
            <person name="Taylor H.L."/>
            <person name="Dejesa L.C."/>
            <person name="Shah M.K."/>
            <person name="O'huallachain M.E."/>
            <person name="Lince M.T."/>
            <person name="Blankenship R.E."/>
            <person name="Beatty J.T."/>
            <person name="Touchman J.W."/>
        </authorList>
    </citation>
    <scope>NUCLEOTIDE SEQUENCE [LARGE SCALE GENOMIC DNA]</scope>
    <source>
        <strain evidence="2">ATCC 33942 / OCh 114</strain>
    </source>
</reference>
<sequence length="41" mass="5161">MIGFFRALERLTKYLNHHVSRNKLNFDFRQRYVIEVFRMTL</sequence>
<evidence type="ECO:0000313" key="1">
    <source>
        <dbReference type="EMBL" id="ABG30223.1"/>
    </source>
</evidence>
<evidence type="ECO:0008006" key="3">
    <source>
        <dbReference type="Google" id="ProtNLM"/>
    </source>
</evidence>
<dbReference type="HOGENOM" id="CLU_3275980_0_0_5"/>
<evidence type="ECO:0000313" key="2">
    <source>
        <dbReference type="Proteomes" id="UP000007029"/>
    </source>
</evidence>
<dbReference type="AlphaFoldDB" id="Q16CS0"/>